<keyword evidence="4" id="KW-1185">Reference proteome</keyword>
<dbReference type="EMBL" id="JAQQBS010000003">
    <property type="protein sequence ID" value="KAK0170622.1"/>
    <property type="molecule type" value="Genomic_DNA"/>
</dbReference>
<feature type="domain" description="Transposable element P transposase-like GTP-binding insertion" evidence="2">
    <location>
        <begin position="62"/>
        <end position="102"/>
    </location>
</feature>
<keyword evidence="1" id="KW-0472">Membrane</keyword>
<dbReference type="Pfam" id="PF21788">
    <property type="entry name" value="TNP-like_GBD"/>
    <property type="match status" value="1"/>
</dbReference>
<proteinExistence type="predicted"/>
<keyword evidence="1" id="KW-0812">Transmembrane</keyword>
<reference evidence="3" key="1">
    <citation type="journal article" date="2023" name="bioRxiv">
        <title>Scaffold-level genome assemblies of two parasitoid biocontrol wasps reveal the parthenogenesis mechanism and an associated novel virus.</title>
        <authorList>
            <person name="Inwood S."/>
            <person name="Skelly J."/>
            <person name="Guhlin J."/>
            <person name="Harrop T."/>
            <person name="Goldson S."/>
            <person name="Dearden P."/>
        </authorList>
    </citation>
    <scope>NUCLEOTIDE SEQUENCE</scope>
    <source>
        <strain evidence="3">Irish</strain>
        <tissue evidence="3">Whole body</tissue>
    </source>
</reference>
<gene>
    <name evidence="3" type="ORF">PV328_008455</name>
</gene>
<accession>A0AA39KR39</accession>
<dbReference type="Proteomes" id="UP001168990">
    <property type="component" value="Unassembled WGS sequence"/>
</dbReference>
<dbReference type="InterPro" id="IPR048366">
    <property type="entry name" value="TNP-like_GBD"/>
</dbReference>
<sequence length="126" mass="14490">MNMDARNKNTPNTESKKIVKNDTLDMICTIENVSESNNIAVNVNTSGNVILHANSMVMVHGTANKLTNKHINYCNSKMNGKLAMQTLSNSVYTVLYFFYKKSMMTRYNKYLRNLRPLLFFVKHLMT</sequence>
<reference evidence="3" key="2">
    <citation type="submission" date="2023-03" db="EMBL/GenBank/DDBJ databases">
        <authorList>
            <person name="Inwood S.N."/>
            <person name="Skelly J.G."/>
            <person name="Guhlin J."/>
            <person name="Harrop T.W.R."/>
            <person name="Goldson S.G."/>
            <person name="Dearden P.K."/>
        </authorList>
    </citation>
    <scope>NUCLEOTIDE SEQUENCE</scope>
    <source>
        <strain evidence="3">Irish</strain>
        <tissue evidence="3">Whole body</tissue>
    </source>
</reference>
<protein>
    <recommendedName>
        <fullName evidence="2">Transposable element P transposase-like GTP-binding insertion domain-containing protein</fullName>
    </recommendedName>
</protein>
<dbReference type="AlphaFoldDB" id="A0AA39KR39"/>
<keyword evidence="1" id="KW-1133">Transmembrane helix</keyword>
<organism evidence="3 4">
    <name type="scientific">Microctonus aethiopoides</name>
    <dbReference type="NCBI Taxonomy" id="144406"/>
    <lineage>
        <taxon>Eukaryota</taxon>
        <taxon>Metazoa</taxon>
        <taxon>Ecdysozoa</taxon>
        <taxon>Arthropoda</taxon>
        <taxon>Hexapoda</taxon>
        <taxon>Insecta</taxon>
        <taxon>Pterygota</taxon>
        <taxon>Neoptera</taxon>
        <taxon>Endopterygota</taxon>
        <taxon>Hymenoptera</taxon>
        <taxon>Apocrita</taxon>
        <taxon>Ichneumonoidea</taxon>
        <taxon>Braconidae</taxon>
        <taxon>Euphorinae</taxon>
        <taxon>Microctonus</taxon>
    </lineage>
</organism>
<evidence type="ECO:0000256" key="1">
    <source>
        <dbReference type="SAM" id="Phobius"/>
    </source>
</evidence>
<comment type="caution">
    <text evidence="3">The sequence shown here is derived from an EMBL/GenBank/DDBJ whole genome shotgun (WGS) entry which is preliminary data.</text>
</comment>
<feature type="transmembrane region" description="Helical" evidence="1">
    <location>
        <begin position="82"/>
        <end position="99"/>
    </location>
</feature>
<name>A0AA39KR39_9HYME</name>
<evidence type="ECO:0000259" key="2">
    <source>
        <dbReference type="Pfam" id="PF21788"/>
    </source>
</evidence>
<evidence type="ECO:0000313" key="4">
    <source>
        <dbReference type="Proteomes" id="UP001168990"/>
    </source>
</evidence>
<evidence type="ECO:0000313" key="3">
    <source>
        <dbReference type="EMBL" id="KAK0170622.1"/>
    </source>
</evidence>